<feature type="compositionally biased region" description="Acidic residues" evidence="2">
    <location>
        <begin position="103"/>
        <end position="117"/>
    </location>
</feature>
<evidence type="ECO:0000256" key="1">
    <source>
        <dbReference type="ARBA" id="ARBA00023172"/>
    </source>
</evidence>
<dbReference type="AlphaFoldDB" id="A0AA47NMU6"/>
<evidence type="ECO:0000313" key="3">
    <source>
        <dbReference type="EMBL" id="KAK0131120.1"/>
    </source>
</evidence>
<dbReference type="GO" id="GO:0015074">
    <property type="term" value="P:DNA integration"/>
    <property type="evidence" value="ECO:0007669"/>
    <property type="project" value="InterPro"/>
</dbReference>
<dbReference type="EMBL" id="JAOPHQ010006568">
    <property type="protein sequence ID" value="KAK0131120.1"/>
    <property type="molecule type" value="Genomic_DNA"/>
</dbReference>
<gene>
    <name evidence="3" type="ORF">N1851_034195</name>
</gene>
<evidence type="ECO:0000313" key="4">
    <source>
        <dbReference type="Proteomes" id="UP001174136"/>
    </source>
</evidence>
<dbReference type="InterPro" id="IPR011010">
    <property type="entry name" value="DNA_brk_join_enz"/>
</dbReference>
<sequence length="657" mass="71448">MASSSTHVCVACNITLPMEDGHDKCIACLGSQHAEAARADPAACMDCFIMPLRTREARAHFFTGRQSHSHSGDDRAGKRQRLQSPDREDCRSFLPPEYSGGERDEDAISLFPSEEESVLTPGRESQGQRASTGTESSSVLQERPAVSQLQEVLNRAAVALDITLPEDPLLPVSRFEERDAPRPAWARVPLLPDFEAEVLAQFHTPARACRWSSVSRRLANVSEAGRIGCDRPPPLDQSLAALVSPAGSALGPTSCPTAKEQAVAAGKAIASLWVARRHLWLAQSRFQPADRTSLIGLPVEPTAMFGSGALTMLQQAQEARRYATVALGPPHVKLCRHNPVGAQGTLGSSWFIAVNNHSINTAGHILQFLQEQLAQGKSAATLRGMVAAIKASRVGNWSLSERCCTLISQFLKGAQRQTVRPKTPMVPPWDLDRVLGALQHAPFEPIETVDLKWLSLKTALLLAVCSARRIGELHALSVNRECCRLLPGNAGVVLRPNPAFLPKVLSDANLNQTIELSPLPPTLEEDGTGYRASALCPVRALLCYMERTSSVRKTDQLFVCFKTERLGEPLSKSRLSRWVVEAIRQAYTDTEGPTLPGLRAHSTRGMATSWALWRGASLQEICKAATWSTASTFAKYYSLNIAASPSFGERVLAATRP</sequence>
<keyword evidence="1" id="KW-0233">DNA recombination</keyword>
<organism evidence="3 4">
    <name type="scientific">Merluccius polli</name>
    <name type="common">Benguela hake</name>
    <name type="synonym">Merluccius cadenati</name>
    <dbReference type="NCBI Taxonomy" id="89951"/>
    <lineage>
        <taxon>Eukaryota</taxon>
        <taxon>Metazoa</taxon>
        <taxon>Chordata</taxon>
        <taxon>Craniata</taxon>
        <taxon>Vertebrata</taxon>
        <taxon>Euteleostomi</taxon>
        <taxon>Actinopterygii</taxon>
        <taxon>Neopterygii</taxon>
        <taxon>Teleostei</taxon>
        <taxon>Neoteleostei</taxon>
        <taxon>Acanthomorphata</taxon>
        <taxon>Zeiogadaria</taxon>
        <taxon>Gadariae</taxon>
        <taxon>Gadiformes</taxon>
        <taxon>Gadoidei</taxon>
        <taxon>Merlucciidae</taxon>
        <taxon>Merluccius</taxon>
    </lineage>
</organism>
<dbReference type="GO" id="GO:0003677">
    <property type="term" value="F:DNA binding"/>
    <property type="evidence" value="ECO:0007669"/>
    <property type="project" value="InterPro"/>
</dbReference>
<accession>A0AA47NMU6</accession>
<dbReference type="GO" id="GO:0006310">
    <property type="term" value="P:DNA recombination"/>
    <property type="evidence" value="ECO:0007669"/>
    <property type="project" value="UniProtKB-KW"/>
</dbReference>
<comment type="caution">
    <text evidence="3">The sequence shown here is derived from an EMBL/GenBank/DDBJ whole genome shotgun (WGS) entry which is preliminary data.</text>
</comment>
<evidence type="ECO:0008006" key="5">
    <source>
        <dbReference type="Google" id="ProtNLM"/>
    </source>
</evidence>
<dbReference type="Gene3D" id="1.10.443.10">
    <property type="entry name" value="Intergrase catalytic core"/>
    <property type="match status" value="1"/>
</dbReference>
<protein>
    <recommendedName>
        <fullName evidence="5">Tyr recombinase domain-containing protein</fullName>
    </recommendedName>
</protein>
<dbReference type="SUPFAM" id="SSF56349">
    <property type="entry name" value="DNA breaking-rejoining enzymes"/>
    <property type="match status" value="1"/>
</dbReference>
<feature type="compositionally biased region" description="Polar residues" evidence="2">
    <location>
        <begin position="123"/>
        <end position="140"/>
    </location>
</feature>
<keyword evidence="4" id="KW-1185">Reference proteome</keyword>
<reference evidence="3" key="1">
    <citation type="journal article" date="2023" name="Front. Mar. Sci.">
        <title>A new Merluccius polli reference genome to investigate the effects of global change in West African waters.</title>
        <authorList>
            <person name="Mateo J.L."/>
            <person name="Blanco-Fernandez C."/>
            <person name="Garcia-Vazquez E."/>
            <person name="Machado-Schiaffino G."/>
        </authorList>
    </citation>
    <scope>NUCLEOTIDE SEQUENCE</scope>
    <source>
        <strain evidence="3">C29</strain>
        <tissue evidence="3">Fin</tissue>
    </source>
</reference>
<name>A0AA47NMU6_MERPO</name>
<dbReference type="PANTHER" id="PTHR35617:SF3">
    <property type="entry name" value="CORE-BINDING (CB) DOMAIN-CONTAINING PROTEIN"/>
    <property type="match status" value="1"/>
</dbReference>
<proteinExistence type="predicted"/>
<dbReference type="Proteomes" id="UP001174136">
    <property type="component" value="Unassembled WGS sequence"/>
</dbReference>
<evidence type="ECO:0000256" key="2">
    <source>
        <dbReference type="SAM" id="MobiDB-lite"/>
    </source>
</evidence>
<feature type="region of interest" description="Disordered" evidence="2">
    <location>
        <begin position="64"/>
        <end position="144"/>
    </location>
</feature>
<dbReference type="InterPro" id="IPR013762">
    <property type="entry name" value="Integrase-like_cat_sf"/>
</dbReference>
<dbReference type="PANTHER" id="PTHR35617">
    <property type="entry name" value="PHAGE_INTEGRASE DOMAIN-CONTAINING PROTEIN"/>
    <property type="match status" value="1"/>
</dbReference>